<feature type="domain" description="Signal transduction histidine kinase subgroup 3 dimerisation and phosphoacceptor" evidence="11">
    <location>
        <begin position="66"/>
        <end position="130"/>
    </location>
</feature>
<comment type="catalytic activity">
    <reaction evidence="1">
        <text>ATP + protein L-histidine = ADP + protein N-phospho-L-histidine.</text>
        <dbReference type="EC" id="2.7.13.3"/>
    </reaction>
</comment>
<keyword evidence="9" id="KW-0812">Transmembrane</keyword>
<dbReference type="SUPFAM" id="SSF55874">
    <property type="entry name" value="ATPase domain of HSP90 chaperone/DNA topoisomerase II/histidine kinase"/>
    <property type="match status" value="1"/>
</dbReference>
<proteinExistence type="predicted"/>
<dbReference type="EC" id="2.7.13.3" evidence="2"/>
<keyword evidence="9" id="KW-1133">Transmembrane helix</keyword>
<evidence type="ECO:0000256" key="4">
    <source>
        <dbReference type="ARBA" id="ARBA00022679"/>
    </source>
</evidence>
<reference evidence="12 13" key="1">
    <citation type="journal article" date="2016" name="J. Biotechnol.">
        <title>First complete genome sequence of a species in the genus Microterricola, an extremophilic cold active enzyme producing bacterial strain ERGS5:02 isolated from Sikkim Himalaya.</title>
        <authorList>
            <person name="Himanshu"/>
            <person name="Swarnkar M.K."/>
            <person name="Singh D."/>
            <person name="Kumar R."/>
        </authorList>
    </citation>
    <scope>NUCLEOTIDE SEQUENCE [LARGE SCALE GENOMIC DNA]</scope>
    <source>
        <strain evidence="12 13">ERGS5:02</strain>
    </source>
</reference>
<feature type="domain" description="Histidine kinase/HSP90-like ATPase" evidence="10">
    <location>
        <begin position="173"/>
        <end position="287"/>
    </location>
</feature>
<dbReference type="GO" id="GO:0046983">
    <property type="term" value="F:protein dimerization activity"/>
    <property type="evidence" value="ECO:0007669"/>
    <property type="project" value="InterPro"/>
</dbReference>
<feature type="transmembrane region" description="Helical" evidence="9">
    <location>
        <begin position="12"/>
        <end position="33"/>
    </location>
</feature>
<dbReference type="AlphaFoldDB" id="A0A0X8E432"/>
<dbReference type="InterPro" id="IPR050482">
    <property type="entry name" value="Sensor_HK_TwoCompSys"/>
</dbReference>
<dbReference type="EMBL" id="CP014145">
    <property type="protein sequence ID" value="AMB58631.1"/>
    <property type="molecule type" value="Genomic_DNA"/>
</dbReference>
<dbReference type="RefSeq" id="WP_067227320.1">
    <property type="nucleotide sequence ID" value="NZ_CP014145.1"/>
</dbReference>
<dbReference type="InterPro" id="IPR011712">
    <property type="entry name" value="Sig_transdc_His_kin_sub3_dim/P"/>
</dbReference>
<keyword evidence="7" id="KW-0067">ATP-binding</keyword>
<evidence type="ECO:0000256" key="1">
    <source>
        <dbReference type="ARBA" id="ARBA00000085"/>
    </source>
</evidence>
<evidence type="ECO:0000256" key="2">
    <source>
        <dbReference type="ARBA" id="ARBA00012438"/>
    </source>
</evidence>
<dbReference type="GO" id="GO:0016020">
    <property type="term" value="C:membrane"/>
    <property type="evidence" value="ECO:0007669"/>
    <property type="project" value="InterPro"/>
</dbReference>
<reference evidence="13" key="2">
    <citation type="submission" date="2016-01" db="EMBL/GenBank/DDBJ databases">
        <title>First complete genome sequence of a species in the genus Microterricola, an extremophilic cold active enzyme producing strain ERGS5:02 isolated from Sikkim Himalaya.</title>
        <authorList>
            <person name="Kumar R."/>
            <person name="Singh D."/>
            <person name="Swarnkar M.K."/>
        </authorList>
    </citation>
    <scope>NUCLEOTIDE SEQUENCE [LARGE SCALE GENOMIC DNA]</scope>
    <source>
        <strain evidence="13">ERGS5:02</strain>
    </source>
</reference>
<sequence length="301" mass="32711">MAEWLQGDSAPTVLIIVAGVLLLVLAVLLWLWLRASRRLRRTDRDWTGAERTRIDLELSLAEQTGRLGIVRELQDVAVLNVSRLITQAEGARYTVESDPSAAARVVGAIVESGREAVGDMRRVLTVAREGEAVSSRQPGLQSARDLFRVMRDAGLTIVFDESGERYELKPGAELAIFRILQGALANALKHGGTGTEAKVSFSWTRDGLQLIVDDDGIRAKARRAGLDADGINRDTAYTIDDDLHALTANLTGAGLTQMKQRAELYGGVFQARTVPGVGFSVSVVFPALRFHNGVHSVNLSR</sequence>
<evidence type="ECO:0000259" key="11">
    <source>
        <dbReference type="Pfam" id="PF07730"/>
    </source>
</evidence>
<dbReference type="Pfam" id="PF07730">
    <property type="entry name" value="HisKA_3"/>
    <property type="match status" value="1"/>
</dbReference>
<keyword evidence="4" id="KW-0808">Transferase</keyword>
<evidence type="ECO:0000256" key="3">
    <source>
        <dbReference type="ARBA" id="ARBA00022553"/>
    </source>
</evidence>
<keyword evidence="5" id="KW-0547">Nucleotide-binding</keyword>
<dbReference type="CDD" id="cd16917">
    <property type="entry name" value="HATPase_UhpB-NarQ-NarX-like"/>
    <property type="match status" value="1"/>
</dbReference>
<keyword evidence="6" id="KW-0418">Kinase</keyword>
<evidence type="ECO:0000256" key="7">
    <source>
        <dbReference type="ARBA" id="ARBA00022840"/>
    </source>
</evidence>
<dbReference type="KEGG" id="mvd:AWU67_06905"/>
<evidence type="ECO:0000256" key="5">
    <source>
        <dbReference type="ARBA" id="ARBA00022741"/>
    </source>
</evidence>
<dbReference type="Gene3D" id="1.20.5.1930">
    <property type="match status" value="1"/>
</dbReference>
<organism evidence="12 13">
    <name type="scientific">Microterricola viridarii</name>
    <dbReference type="NCBI Taxonomy" id="412690"/>
    <lineage>
        <taxon>Bacteria</taxon>
        <taxon>Bacillati</taxon>
        <taxon>Actinomycetota</taxon>
        <taxon>Actinomycetes</taxon>
        <taxon>Micrococcales</taxon>
        <taxon>Microbacteriaceae</taxon>
        <taxon>Microterricola</taxon>
    </lineage>
</organism>
<evidence type="ECO:0000256" key="6">
    <source>
        <dbReference type="ARBA" id="ARBA00022777"/>
    </source>
</evidence>
<dbReference type="Proteomes" id="UP000058305">
    <property type="component" value="Chromosome"/>
</dbReference>
<accession>A0A0X8E432</accession>
<evidence type="ECO:0000256" key="8">
    <source>
        <dbReference type="ARBA" id="ARBA00023012"/>
    </source>
</evidence>
<keyword evidence="8" id="KW-0902">Two-component regulatory system</keyword>
<evidence type="ECO:0000256" key="9">
    <source>
        <dbReference type="SAM" id="Phobius"/>
    </source>
</evidence>
<evidence type="ECO:0000313" key="12">
    <source>
        <dbReference type="EMBL" id="AMB58631.1"/>
    </source>
</evidence>
<keyword evidence="3" id="KW-0597">Phosphoprotein</keyword>
<dbReference type="Pfam" id="PF02518">
    <property type="entry name" value="HATPase_c"/>
    <property type="match status" value="1"/>
</dbReference>
<dbReference type="PANTHER" id="PTHR24421:SF10">
    <property type="entry name" value="NITRATE_NITRITE SENSOR PROTEIN NARQ"/>
    <property type="match status" value="1"/>
</dbReference>
<dbReference type="InterPro" id="IPR036890">
    <property type="entry name" value="HATPase_C_sf"/>
</dbReference>
<keyword evidence="9" id="KW-0472">Membrane</keyword>
<dbReference type="GO" id="GO:0005524">
    <property type="term" value="F:ATP binding"/>
    <property type="evidence" value="ECO:0007669"/>
    <property type="project" value="UniProtKB-KW"/>
</dbReference>
<dbReference type="OrthoDB" id="227596at2"/>
<keyword evidence="13" id="KW-1185">Reference proteome</keyword>
<dbReference type="PANTHER" id="PTHR24421">
    <property type="entry name" value="NITRATE/NITRITE SENSOR PROTEIN NARX-RELATED"/>
    <property type="match status" value="1"/>
</dbReference>
<gene>
    <name evidence="12" type="ORF">AWU67_06905</name>
</gene>
<name>A0A0X8E432_9MICO</name>
<dbReference type="Gene3D" id="3.30.565.10">
    <property type="entry name" value="Histidine kinase-like ATPase, C-terminal domain"/>
    <property type="match status" value="1"/>
</dbReference>
<dbReference type="GO" id="GO:0000155">
    <property type="term" value="F:phosphorelay sensor kinase activity"/>
    <property type="evidence" value="ECO:0007669"/>
    <property type="project" value="InterPro"/>
</dbReference>
<evidence type="ECO:0000313" key="13">
    <source>
        <dbReference type="Proteomes" id="UP000058305"/>
    </source>
</evidence>
<protein>
    <recommendedName>
        <fullName evidence="2">histidine kinase</fullName>
        <ecNumber evidence="2">2.7.13.3</ecNumber>
    </recommendedName>
</protein>
<evidence type="ECO:0000259" key="10">
    <source>
        <dbReference type="Pfam" id="PF02518"/>
    </source>
</evidence>
<dbReference type="InterPro" id="IPR003594">
    <property type="entry name" value="HATPase_dom"/>
</dbReference>